<organism evidence="2 3">
    <name type="scientific">Puccinia coronata f. sp. avenae</name>
    <dbReference type="NCBI Taxonomy" id="200324"/>
    <lineage>
        <taxon>Eukaryota</taxon>
        <taxon>Fungi</taxon>
        <taxon>Dikarya</taxon>
        <taxon>Basidiomycota</taxon>
        <taxon>Pucciniomycotina</taxon>
        <taxon>Pucciniomycetes</taxon>
        <taxon>Pucciniales</taxon>
        <taxon>Pucciniaceae</taxon>
        <taxon>Puccinia</taxon>
    </lineage>
</organism>
<comment type="caution">
    <text evidence="2">The sequence shown here is derived from an EMBL/GenBank/DDBJ whole genome shotgun (WGS) entry which is preliminary data.</text>
</comment>
<gene>
    <name evidence="2" type="ORF">PCASD_25017</name>
</gene>
<accession>A0A2N5RZ47</accession>
<dbReference type="EMBL" id="PGCI01001236">
    <property type="protein sequence ID" value="PLW06278.1"/>
    <property type="molecule type" value="Genomic_DNA"/>
</dbReference>
<name>A0A2N5RZ47_9BASI</name>
<evidence type="ECO:0000256" key="1">
    <source>
        <dbReference type="SAM" id="MobiDB-lite"/>
    </source>
</evidence>
<dbReference type="AlphaFoldDB" id="A0A2N5RZ47"/>
<sequence>MSRRLEGRGASQITSALEKEGRVSLTTSQDEAIDSTDVPSRRQQAGKEKWRK</sequence>
<feature type="region of interest" description="Disordered" evidence="1">
    <location>
        <begin position="1"/>
        <end position="52"/>
    </location>
</feature>
<dbReference type="Proteomes" id="UP000235392">
    <property type="component" value="Unassembled WGS sequence"/>
</dbReference>
<feature type="non-terminal residue" evidence="2">
    <location>
        <position position="52"/>
    </location>
</feature>
<reference evidence="2 3" key="1">
    <citation type="submission" date="2017-11" db="EMBL/GenBank/DDBJ databases">
        <title>De novo assembly and phasing of dikaryotic genomes from two isolates of Puccinia coronata f. sp. avenae, the causal agent of oat crown rust.</title>
        <authorList>
            <person name="Miller M.E."/>
            <person name="Zhang Y."/>
            <person name="Omidvar V."/>
            <person name="Sperschneider J."/>
            <person name="Schwessinger B."/>
            <person name="Raley C."/>
            <person name="Palmer J.M."/>
            <person name="Garnica D."/>
            <person name="Upadhyaya N."/>
            <person name="Rathjen J."/>
            <person name="Taylor J.M."/>
            <person name="Park R.F."/>
            <person name="Dodds P.N."/>
            <person name="Hirsch C.D."/>
            <person name="Kianian S.F."/>
            <person name="Figueroa M."/>
        </authorList>
    </citation>
    <scope>NUCLEOTIDE SEQUENCE [LARGE SCALE GENOMIC DNA]</scope>
    <source>
        <strain evidence="2">12SD80</strain>
    </source>
</reference>
<evidence type="ECO:0000313" key="2">
    <source>
        <dbReference type="EMBL" id="PLW06278.1"/>
    </source>
</evidence>
<protein>
    <submittedName>
        <fullName evidence="2">Uncharacterized protein</fullName>
    </submittedName>
</protein>
<evidence type="ECO:0000313" key="3">
    <source>
        <dbReference type="Proteomes" id="UP000235392"/>
    </source>
</evidence>
<proteinExistence type="predicted"/>